<gene>
    <name evidence="2" type="ORF">ACFO5O_14920</name>
</gene>
<evidence type="ECO:0000313" key="3">
    <source>
        <dbReference type="Proteomes" id="UP001595953"/>
    </source>
</evidence>
<feature type="non-terminal residue" evidence="2">
    <location>
        <position position="499"/>
    </location>
</feature>
<protein>
    <submittedName>
        <fullName evidence="2">PKD domain-containing protein</fullName>
    </submittedName>
</protein>
<name>A0ABV9N8K3_9FLAO</name>
<dbReference type="Pfam" id="PF18911">
    <property type="entry name" value="PKD_4"/>
    <property type="match status" value="1"/>
</dbReference>
<dbReference type="Gene3D" id="2.60.40.10">
    <property type="entry name" value="Immunoglobulins"/>
    <property type="match status" value="1"/>
</dbReference>
<accession>A0ABV9N8K3</accession>
<dbReference type="InterPro" id="IPR013783">
    <property type="entry name" value="Ig-like_fold"/>
</dbReference>
<dbReference type="RefSeq" id="WP_387965226.1">
    <property type="nucleotide sequence ID" value="NZ_JBHSGP010000023.1"/>
</dbReference>
<dbReference type="InterPro" id="IPR035986">
    <property type="entry name" value="PKD_dom_sf"/>
</dbReference>
<keyword evidence="3" id="KW-1185">Reference proteome</keyword>
<comment type="caution">
    <text evidence="2">The sequence shown here is derived from an EMBL/GenBank/DDBJ whole genome shotgun (WGS) entry which is preliminary data.</text>
</comment>
<dbReference type="CDD" id="cd00146">
    <property type="entry name" value="PKD"/>
    <property type="match status" value="1"/>
</dbReference>
<dbReference type="InterPro" id="IPR000601">
    <property type="entry name" value="PKD_dom"/>
</dbReference>
<evidence type="ECO:0000313" key="2">
    <source>
        <dbReference type="EMBL" id="MFC4723619.1"/>
    </source>
</evidence>
<evidence type="ECO:0000259" key="1">
    <source>
        <dbReference type="PROSITE" id="PS50093"/>
    </source>
</evidence>
<dbReference type="PROSITE" id="PS50093">
    <property type="entry name" value="PKD"/>
    <property type="match status" value="1"/>
</dbReference>
<dbReference type="SUPFAM" id="SSF49299">
    <property type="entry name" value="PKD domain"/>
    <property type="match status" value="1"/>
</dbReference>
<organism evidence="2 3">
    <name type="scientific">Geojedonia litorea</name>
    <dbReference type="NCBI Taxonomy" id="1268269"/>
    <lineage>
        <taxon>Bacteria</taxon>
        <taxon>Pseudomonadati</taxon>
        <taxon>Bacteroidota</taxon>
        <taxon>Flavobacteriia</taxon>
        <taxon>Flavobacteriales</taxon>
        <taxon>Flavobacteriaceae</taxon>
        <taxon>Geojedonia</taxon>
    </lineage>
</organism>
<feature type="domain" description="PKD" evidence="1">
    <location>
        <begin position="207"/>
        <end position="275"/>
    </location>
</feature>
<sequence>MKTNTFNPNFQRSIICLLFVFFGISNLFSQIIANQPPTMSSPTCSVAGCGSSDVEIGGVYLADAAGNKLSSCTVPDPISSYYLWIEIIKASSKHDLFVQFNLFKDNVKIGLDGLPTSSSLKISSGHDGPIAVDDYRMVPIPIYLCGEVLELRDIYIAWQSPGQAGGLPSCSNSSSKCSGEFLPPLTVNTPLAVDFSTTQSCTNGSFETVVFTNESSGGDGTLSYLWNFGAGASPATANTVGPHTVTYTSAGVKNVSLKVTDADGDNDTHNDTVSVGVCCNLTISNISSTNTTCAGGNDGTVSATISGAYGTATYNLLYSSTSGGSFSDSPATNGDSNGSYTGLPSGYYKVYVTDSNGCNATSSEVYVAPGDNQAPSGSPPTGINNINACASDALASIPSFDPVVAASGYTDNSSAVTATLTSTSAVNGDDCSWSVIYTFKVSDACGNELTGQTITHSGGDKTPPTLTGTIPTGATNQDLCFSDIPAGPSEADIAAQYTD</sequence>
<dbReference type="EMBL" id="JBHSGP010000023">
    <property type="protein sequence ID" value="MFC4723619.1"/>
    <property type="molecule type" value="Genomic_DNA"/>
</dbReference>
<reference evidence="3" key="1">
    <citation type="journal article" date="2019" name="Int. J. Syst. Evol. Microbiol.">
        <title>The Global Catalogue of Microorganisms (GCM) 10K type strain sequencing project: providing services to taxonomists for standard genome sequencing and annotation.</title>
        <authorList>
            <consortium name="The Broad Institute Genomics Platform"/>
            <consortium name="The Broad Institute Genome Sequencing Center for Infectious Disease"/>
            <person name="Wu L."/>
            <person name="Ma J."/>
        </authorList>
    </citation>
    <scope>NUCLEOTIDE SEQUENCE [LARGE SCALE GENOMIC DNA]</scope>
    <source>
        <strain evidence="3">CCUG 63682</strain>
    </source>
</reference>
<proteinExistence type="predicted"/>
<dbReference type="Proteomes" id="UP001595953">
    <property type="component" value="Unassembled WGS sequence"/>
</dbReference>